<proteinExistence type="predicted"/>
<protein>
    <submittedName>
        <fullName evidence="2">ECF transporter S component</fullName>
    </submittedName>
</protein>
<evidence type="ECO:0000313" key="2">
    <source>
        <dbReference type="EMBL" id="TLG76657.1"/>
    </source>
</evidence>
<dbReference type="AlphaFoldDB" id="A0A5R8QHB0"/>
<feature type="transmembrane region" description="Helical" evidence="1">
    <location>
        <begin position="165"/>
        <end position="186"/>
    </location>
</feature>
<dbReference type="GO" id="GO:0022857">
    <property type="term" value="F:transmembrane transporter activity"/>
    <property type="evidence" value="ECO:0007669"/>
    <property type="project" value="InterPro"/>
</dbReference>
<keyword evidence="1" id="KW-0812">Transmembrane</keyword>
<accession>A0A5R8QHB0</accession>
<feature type="transmembrane region" description="Helical" evidence="1">
    <location>
        <begin position="89"/>
        <end position="108"/>
    </location>
</feature>
<sequence length="195" mass="20304">MSAKKKGMDAKSIALIGVLGALAFGLSFTPFGFISIGVAAITTMHIPVIIAGIVGGPRVGAAIGLVFGISSMMNAFLRPSITSVVFYNPLVAIIPRVLIGVVAYYVYVWVSQNDTVRQKLASGVAALLATLTNTVLVLGAIFFFYQPVLGDSAAAAFTVVGTTFVFNSIPEIIAAIVVTIPVVAVLKRVYKGPVL</sequence>
<dbReference type="InterPro" id="IPR003842">
    <property type="entry name" value="Vacuolating_cytotoxin"/>
</dbReference>
<evidence type="ECO:0000256" key="1">
    <source>
        <dbReference type="SAM" id="Phobius"/>
    </source>
</evidence>
<feature type="transmembrane region" description="Helical" evidence="1">
    <location>
        <begin position="59"/>
        <end position="77"/>
    </location>
</feature>
<organism evidence="2 3">
    <name type="scientific">Culicoidibacter larvae</name>
    <dbReference type="NCBI Taxonomy" id="2579976"/>
    <lineage>
        <taxon>Bacteria</taxon>
        <taxon>Bacillati</taxon>
        <taxon>Bacillota</taxon>
        <taxon>Culicoidibacteria</taxon>
        <taxon>Culicoidibacterales</taxon>
        <taxon>Culicoidibacteraceae</taxon>
        <taxon>Culicoidibacter</taxon>
    </lineage>
</organism>
<evidence type="ECO:0000313" key="3">
    <source>
        <dbReference type="Proteomes" id="UP000306912"/>
    </source>
</evidence>
<dbReference type="InParanoid" id="A0A5R8QHB0"/>
<dbReference type="Gene3D" id="1.10.1760.20">
    <property type="match status" value="1"/>
</dbReference>
<dbReference type="Proteomes" id="UP000306912">
    <property type="component" value="Unassembled WGS sequence"/>
</dbReference>
<dbReference type="Pfam" id="PF12822">
    <property type="entry name" value="ECF_trnsprt"/>
    <property type="match status" value="1"/>
</dbReference>
<dbReference type="GO" id="GO:0005576">
    <property type="term" value="C:extracellular region"/>
    <property type="evidence" value="ECO:0007669"/>
    <property type="project" value="InterPro"/>
</dbReference>
<gene>
    <name evidence="2" type="ORF">FEZ08_03315</name>
</gene>
<comment type="caution">
    <text evidence="2">The sequence shown here is derived from an EMBL/GenBank/DDBJ whole genome shotgun (WGS) entry which is preliminary data.</text>
</comment>
<dbReference type="PRINTS" id="PR01656">
    <property type="entry name" value="VACCYTOTOXIN"/>
</dbReference>
<dbReference type="RefSeq" id="WP_138190294.1">
    <property type="nucleotide sequence ID" value="NZ_VBWP01000002.1"/>
</dbReference>
<keyword evidence="1" id="KW-0472">Membrane</keyword>
<keyword evidence="3" id="KW-1185">Reference proteome</keyword>
<name>A0A5R8QHB0_9FIRM</name>
<dbReference type="EMBL" id="VBWP01000002">
    <property type="protein sequence ID" value="TLG76657.1"/>
    <property type="molecule type" value="Genomic_DNA"/>
</dbReference>
<feature type="transmembrane region" description="Helical" evidence="1">
    <location>
        <begin position="120"/>
        <end position="145"/>
    </location>
</feature>
<dbReference type="OrthoDB" id="9813540at2"/>
<reference evidence="2 3" key="1">
    <citation type="submission" date="2019-05" db="EMBL/GenBank/DDBJ databases">
        <title>Culicoidintestinum kansasii gen. nov., sp. nov. from the gastrointestinal tract of the biting midge, Culicoides sonorensis.</title>
        <authorList>
            <person name="Neupane S."/>
            <person name="Ghosh A."/>
            <person name="Gunther S."/>
            <person name="Martin K."/>
            <person name="Zurek L."/>
        </authorList>
    </citation>
    <scope>NUCLEOTIDE SEQUENCE [LARGE SCALE GENOMIC DNA]</scope>
    <source>
        <strain evidence="2 3">CS-1</strain>
    </source>
</reference>
<dbReference type="InterPro" id="IPR024529">
    <property type="entry name" value="ECF_trnsprt_substrate-spec"/>
</dbReference>
<keyword evidence="1" id="KW-1133">Transmembrane helix</keyword>